<evidence type="ECO:0000313" key="8">
    <source>
        <dbReference type="EMBL" id="MBM6674241.1"/>
    </source>
</evidence>
<dbReference type="PANTHER" id="PTHR42844">
    <property type="entry name" value="DIHYDRONEOPTERIN ALDOLASE 1-RELATED"/>
    <property type="match status" value="1"/>
</dbReference>
<reference evidence="8" key="1">
    <citation type="submission" date="2020-08" db="EMBL/GenBank/DDBJ databases">
        <authorList>
            <person name="Cejkova D."/>
            <person name="Kubasova T."/>
            <person name="Jahodarova E."/>
            <person name="Rychlik I."/>
        </authorList>
    </citation>
    <scope>NUCLEOTIDE SEQUENCE</scope>
    <source>
        <strain evidence="8">An824</strain>
    </source>
</reference>
<comment type="caution">
    <text evidence="8">The sequence shown here is derived from an EMBL/GenBank/DDBJ whole genome shotgun (WGS) entry which is preliminary data.</text>
</comment>
<dbReference type="Proteomes" id="UP000706891">
    <property type="component" value="Unassembled WGS sequence"/>
</dbReference>
<name>A0A938WVC0_9BACT</name>
<feature type="domain" description="Dihydroneopterin aldolase/epimerase" evidence="7">
    <location>
        <begin position="8"/>
        <end position="120"/>
    </location>
</feature>
<dbReference type="GO" id="GO:0046654">
    <property type="term" value="P:tetrahydrofolate biosynthetic process"/>
    <property type="evidence" value="ECO:0007669"/>
    <property type="project" value="UniProtKB-UniRule"/>
</dbReference>
<proteinExistence type="inferred from homology"/>
<dbReference type="PANTHER" id="PTHR42844:SF1">
    <property type="entry name" value="DIHYDRONEOPTERIN ALDOLASE 1-RELATED"/>
    <property type="match status" value="1"/>
</dbReference>
<evidence type="ECO:0000313" key="9">
    <source>
        <dbReference type="Proteomes" id="UP000706891"/>
    </source>
</evidence>
<keyword evidence="5 6" id="KW-0456">Lyase</keyword>
<comment type="pathway">
    <text evidence="2 6">Cofactor biosynthesis; tetrahydrofolate biosynthesis; 2-amino-4-hydroxy-6-hydroxymethyl-7,8-dihydropteridine diphosphate from 7,8-dihydroneopterin triphosphate: step 3/4.</text>
</comment>
<keyword evidence="9" id="KW-1185">Reference proteome</keyword>
<dbReference type="InterPro" id="IPR043133">
    <property type="entry name" value="GTP-CH-I_C/QueF"/>
</dbReference>
<evidence type="ECO:0000256" key="4">
    <source>
        <dbReference type="ARBA" id="ARBA00022909"/>
    </source>
</evidence>
<dbReference type="GO" id="GO:0004150">
    <property type="term" value="F:dihydroneopterin aldolase activity"/>
    <property type="evidence" value="ECO:0007669"/>
    <property type="project" value="UniProtKB-UniRule"/>
</dbReference>
<keyword evidence="4 6" id="KW-0289">Folate biosynthesis</keyword>
<evidence type="ECO:0000256" key="6">
    <source>
        <dbReference type="RuleBase" id="RU362079"/>
    </source>
</evidence>
<evidence type="ECO:0000259" key="7">
    <source>
        <dbReference type="SMART" id="SM00905"/>
    </source>
</evidence>
<dbReference type="NCBIfam" id="TIGR00525">
    <property type="entry name" value="folB"/>
    <property type="match status" value="1"/>
</dbReference>
<comment type="catalytic activity">
    <reaction evidence="1 6">
        <text>7,8-dihydroneopterin = 6-hydroxymethyl-7,8-dihydropterin + glycolaldehyde</text>
        <dbReference type="Rhea" id="RHEA:10540"/>
        <dbReference type="ChEBI" id="CHEBI:17001"/>
        <dbReference type="ChEBI" id="CHEBI:17071"/>
        <dbReference type="ChEBI" id="CHEBI:44841"/>
        <dbReference type="EC" id="4.1.2.25"/>
    </reaction>
</comment>
<dbReference type="InterPro" id="IPR006157">
    <property type="entry name" value="FolB_dom"/>
</dbReference>
<evidence type="ECO:0000256" key="1">
    <source>
        <dbReference type="ARBA" id="ARBA00001353"/>
    </source>
</evidence>
<evidence type="ECO:0000256" key="5">
    <source>
        <dbReference type="ARBA" id="ARBA00023239"/>
    </source>
</evidence>
<gene>
    <name evidence="8" type="primary">folB</name>
    <name evidence="8" type="ORF">H6A34_10190</name>
</gene>
<protein>
    <recommendedName>
        <fullName evidence="6">7,8-dihydroneopterin aldolase</fullName>
        <ecNumber evidence="6">4.1.2.25</ecNumber>
    </recommendedName>
</protein>
<dbReference type="SMART" id="SM00905">
    <property type="entry name" value="FolB"/>
    <property type="match status" value="1"/>
</dbReference>
<organism evidence="8 9">
    <name type="scientific">Marseilla massiliensis</name>
    <dbReference type="NCBI Taxonomy" id="1841864"/>
    <lineage>
        <taxon>Bacteria</taxon>
        <taxon>Pseudomonadati</taxon>
        <taxon>Bacteroidota</taxon>
        <taxon>Bacteroidia</taxon>
        <taxon>Bacteroidales</taxon>
        <taxon>Prevotellaceae</taxon>
        <taxon>Marseilla</taxon>
    </lineage>
</organism>
<dbReference type="EC" id="4.1.2.25" evidence="6"/>
<comment type="similarity">
    <text evidence="3 6">Belongs to the DHNA family.</text>
</comment>
<dbReference type="Pfam" id="PF02152">
    <property type="entry name" value="FolB"/>
    <property type="match status" value="1"/>
</dbReference>
<dbReference type="NCBIfam" id="TIGR00526">
    <property type="entry name" value="folB_dom"/>
    <property type="match status" value="1"/>
</dbReference>
<dbReference type="Gene3D" id="3.30.1130.10">
    <property type="match status" value="1"/>
</dbReference>
<dbReference type="AlphaFoldDB" id="A0A938WVC0"/>
<dbReference type="GO" id="GO:0046656">
    <property type="term" value="P:folic acid biosynthetic process"/>
    <property type="evidence" value="ECO:0007669"/>
    <property type="project" value="UniProtKB-UniRule"/>
</dbReference>
<dbReference type="SUPFAM" id="SSF55620">
    <property type="entry name" value="Tetrahydrobiopterin biosynthesis enzymes-like"/>
    <property type="match status" value="1"/>
</dbReference>
<evidence type="ECO:0000256" key="3">
    <source>
        <dbReference type="ARBA" id="ARBA00005708"/>
    </source>
</evidence>
<comment type="function">
    <text evidence="6">Catalyzes the conversion of 7,8-dihydroneopterin to 6-hydroxymethyl-7,8-dihydropterin.</text>
</comment>
<dbReference type="RefSeq" id="WP_021947796.1">
    <property type="nucleotide sequence ID" value="NZ_JACJJG010000062.1"/>
</dbReference>
<dbReference type="EMBL" id="JACJJG010000062">
    <property type="protein sequence ID" value="MBM6674241.1"/>
    <property type="molecule type" value="Genomic_DNA"/>
</dbReference>
<evidence type="ECO:0000256" key="2">
    <source>
        <dbReference type="ARBA" id="ARBA00005013"/>
    </source>
</evidence>
<dbReference type="InterPro" id="IPR006156">
    <property type="entry name" value="Dihydroneopterin_aldolase"/>
</dbReference>
<reference evidence="8" key="2">
    <citation type="journal article" date="2021" name="Sci. Rep.">
        <title>The distribution of antibiotic resistance genes in chicken gut microbiota commensals.</title>
        <authorList>
            <person name="Juricova H."/>
            <person name="Matiasovicova J."/>
            <person name="Kubasova T."/>
            <person name="Cejkova D."/>
            <person name="Rychlik I."/>
        </authorList>
    </citation>
    <scope>NUCLEOTIDE SEQUENCE</scope>
    <source>
        <strain evidence="8">An824</strain>
    </source>
</reference>
<sequence>MKLSSSYISLNRLRFHARHGVLPQERATGGEFIVSVRAKYLFDKALESDNVDDTINYAEIFEIINKEMLTPSCLLEHLAGRIGRSIFNRMPMIESLDITVEKTNPPMGADSDGAAVELHLINDKTF</sequence>
<accession>A0A938WVC0</accession>
<dbReference type="GO" id="GO:0005737">
    <property type="term" value="C:cytoplasm"/>
    <property type="evidence" value="ECO:0007669"/>
    <property type="project" value="TreeGrafter"/>
</dbReference>